<feature type="transmembrane region" description="Helical" evidence="6">
    <location>
        <begin position="335"/>
        <end position="358"/>
    </location>
</feature>
<organism evidence="7 8">
    <name type="scientific">Wuchereria bancrofti</name>
    <dbReference type="NCBI Taxonomy" id="6293"/>
    <lineage>
        <taxon>Eukaryota</taxon>
        <taxon>Metazoa</taxon>
        <taxon>Ecdysozoa</taxon>
        <taxon>Nematoda</taxon>
        <taxon>Chromadorea</taxon>
        <taxon>Rhabditida</taxon>
        <taxon>Spirurina</taxon>
        <taxon>Spiruromorpha</taxon>
        <taxon>Filarioidea</taxon>
        <taxon>Onchocercidae</taxon>
        <taxon>Wuchereria</taxon>
    </lineage>
</organism>
<feature type="transmembrane region" description="Helical" evidence="6">
    <location>
        <begin position="274"/>
        <end position="296"/>
    </location>
</feature>
<feature type="transmembrane region" description="Helical" evidence="6">
    <location>
        <begin position="12"/>
        <end position="35"/>
    </location>
</feature>
<evidence type="ECO:0000313" key="7">
    <source>
        <dbReference type="Proteomes" id="UP000093561"/>
    </source>
</evidence>
<evidence type="ECO:0000256" key="1">
    <source>
        <dbReference type="ARBA" id="ARBA00004141"/>
    </source>
</evidence>
<feature type="transmembrane region" description="Helical" evidence="6">
    <location>
        <begin position="302"/>
        <end position="323"/>
    </location>
</feature>
<dbReference type="Proteomes" id="UP000093561">
    <property type="component" value="Unassembled WGS sequence"/>
</dbReference>
<evidence type="ECO:0000256" key="3">
    <source>
        <dbReference type="ARBA" id="ARBA00022692"/>
    </source>
</evidence>
<reference evidence="7" key="1">
    <citation type="submission" date="2015-03" db="EMBL/GenBank/DDBJ databases">
        <title>Wuchereria bancrofti Genome Sequencing Papua New Guinea Strain.</title>
        <authorList>
            <person name="Small S.T."/>
            <person name="Serre D."/>
            <person name="Zimmerman P.A."/>
        </authorList>
    </citation>
    <scope>NUCLEOTIDE SEQUENCE [LARGE SCALE GENOMIC DNA]</scope>
    <source>
        <strain evidence="7">pt0022</strain>
    </source>
</reference>
<dbReference type="PANTHER" id="PTHR12191">
    <property type="entry name" value="SOLUTE CARRIER FAMILY 39"/>
    <property type="match status" value="1"/>
</dbReference>
<evidence type="ECO:0008006" key="9">
    <source>
        <dbReference type="Google" id="ProtNLM"/>
    </source>
</evidence>
<name>A0AAF5RWZ5_WUCBA</name>
<comment type="subcellular location">
    <subcellularLocation>
        <location evidence="1">Membrane</location>
        <topology evidence="1">Multi-pass membrane protein</topology>
    </subcellularLocation>
</comment>
<evidence type="ECO:0000256" key="6">
    <source>
        <dbReference type="SAM" id="Phobius"/>
    </source>
</evidence>
<dbReference type="GO" id="GO:0005886">
    <property type="term" value="C:plasma membrane"/>
    <property type="evidence" value="ECO:0007669"/>
    <property type="project" value="TreeGrafter"/>
</dbReference>
<keyword evidence="3 6" id="KW-0812">Transmembrane</keyword>
<dbReference type="AlphaFoldDB" id="A0AAF5RWZ5"/>
<keyword evidence="5 6" id="KW-0472">Membrane</keyword>
<dbReference type="GO" id="GO:0071578">
    <property type="term" value="P:zinc ion import across plasma membrane"/>
    <property type="evidence" value="ECO:0007669"/>
    <property type="project" value="TreeGrafter"/>
</dbReference>
<dbReference type="PANTHER" id="PTHR12191:SF37">
    <property type="entry name" value="ZINC TRANSPORTER FOI"/>
    <property type="match status" value="1"/>
</dbReference>
<dbReference type="GO" id="GO:0140410">
    <property type="term" value="F:monoatomic cation:bicarbonate symporter activity"/>
    <property type="evidence" value="ECO:0007669"/>
    <property type="project" value="TreeGrafter"/>
</dbReference>
<dbReference type="InterPro" id="IPR050799">
    <property type="entry name" value="ZIP_Transporter"/>
</dbReference>
<dbReference type="InterPro" id="IPR003689">
    <property type="entry name" value="ZIP"/>
</dbReference>
<reference evidence="8" key="3">
    <citation type="submission" date="2024-02" db="UniProtKB">
        <authorList>
            <consortium name="WormBaseParasite"/>
        </authorList>
    </citation>
    <scope>IDENTIFICATION</scope>
    <source>
        <strain evidence="8">pt0022</strain>
    </source>
</reference>
<sequence length="365" mass="40280">MDSGSLFKPESVFYGFTSITVISLLSLTGLIFIPLIKGKWRNRWMQIFIALAVSTLSSDALLHILPQVVGVHDHLHHDHDHHAHSHTEIERNHSNYNRRNHSDHYHLHDHGHSDHHHRHHEIFVSNDHSMLLKMTAVIGAVYILYILEFISASPICRKKNKATKVVETFAVSHNAWSDGETGSDRSTDSGYGHVTGIAEEPVVMCGLKSAAFVIIFGDAIHNFIDGIAVGASFVISNPVGIATSIAVACHELPHELGDFAVLIESGLSIPRAMFLNFLSSLTAFAGLFVGLAAISVDSAVEILLAITAGMFLYVAWLDMLIHLKKESASTNDKWYVTLLLQNIGFISGFLIMFTIGWYEEALASL</sequence>
<dbReference type="GO" id="GO:0030003">
    <property type="term" value="P:intracellular monoatomic cation homeostasis"/>
    <property type="evidence" value="ECO:0007669"/>
    <property type="project" value="TreeGrafter"/>
</dbReference>
<accession>A0AAF5RWZ5</accession>
<evidence type="ECO:0000256" key="4">
    <source>
        <dbReference type="ARBA" id="ARBA00022989"/>
    </source>
</evidence>
<dbReference type="WBParaSite" id="mrna-Wban_08593">
    <property type="protein sequence ID" value="mrna-Wban_08593"/>
    <property type="gene ID" value="Wban_08593"/>
</dbReference>
<comment type="similarity">
    <text evidence="2">Belongs to the ZIP transporter (TC 2.A.5) family.</text>
</comment>
<proteinExistence type="inferred from homology"/>
<feature type="transmembrane region" description="Helical" evidence="6">
    <location>
        <begin position="47"/>
        <end position="65"/>
    </location>
</feature>
<protein>
    <recommendedName>
        <fullName evidence="9">ZIP Zinc transporter</fullName>
    </recommendedName>
</protein>
<reference evidence="7" key="2">
    <citation type="journal article" date="2016" name="Mol. Ecol.">
        <title>Population genomics of the filarial nematode parasite Wuchereria bancrofti from mosquitoes.</title>
        <authorList>
            <person name="Small S.T."/>
            <person name="Reimer L.J."/>
            <person name="Tisch D.J."/>
            <person name="King C.L."/>
            <person name="Christensen B.M."/>
            <person name="Siba P.M."/>
            <person name="Kazura J.W."/>
            <person name="Serre D."/>
            <person name="Zimmerman P.A."/>
        </authorList>
    </citation>
    <scope>NUCLEOTIDE SEQUENCE</scope>
    <source>
        <strain evidence="7">pt0022</strain>
    </source>
</reference>
<evidence type="ECO:0000256" key="2">
    <source>
        <dbReference type="ARBA" id="ARBA00006939"/>
    </source>
</evidence>
<feature type="transmembrane region" description="Helical" evidence="6">
    <location>
        <begin position="130"/>
        <end position="150"/>
    </location>
</feature>
<evidence type="ECO:0000256" key="5">
    <source>
        <dbReference type="ARBA" id="ARBA00023136"/>
    </source>
</evidence>
<keyword evidence="4 6" id="KW-1133">Transmembrane helix</keyword>
<dbReference type="Pfam" id="PF02535">
    <property type="entry name" value="Zip"/>
    <property type="match status" value="1"/>
</dbReference>
<evidence type="ECO:0000313" key="8">
    <source>
        <dbReference type="WBParaSite" id="mrna-Wban_08593"/>
    </source>
</evidence>
<dbReference type="GO" id="GO:0005385">
    <property type="term" value="F:zinc ion transmembrane transporter activity"/>
    <property type="evidence" value="ECO:0007669"/>
    <property type="project" value="TreeGrafter"/>
</dbReference>